<accession>A0A3N6NIC4</accession>
<keyword evidence="1" id="KW-0472">Membrane</keyword>
<keyword evidence="1" id="KW-0812">Transmembrane</keyword>
<name>A0A3N6NIC4_9CYAN</name>
<protein>
    <submittedName>
        <fullName evidence="2">Uncharacterized protein</fullName>
    </submittedName>
</protein>
<feature type="transmembrane region" description="Helical" evidence="1">
    <location>
        <begin position="46"/>
        <end position="67"/>
    </location>
</feature>
<keyword evidence="1" id="KW-1133">Transmembrane helix</keyword>
<evidence type="ECO:0000313" key="2">
    <source>
        <dbReference type="EMBL" id="RQH15529.1"/>
    </source>
</evidence>
<comment type="caution">
    <text evidence="2">The sequence shown here is derived from an EMBL/GenBank/DDBJ whole genome shotgun (WGS) entry which is preliminary data.</text>
</comment>
<gene>
    <name evidence="2" type="ORF">D5R40_34055</name>
</gene>
<reference evidence="2 3" key="1">
    <citation type="journal article" date="2018" name="ACS Chem. Biol.">
        <title>Ketoreductase domain dysfunction expands chemodiversity: malyngamide biosynthesis in the cyanobacterium Okeania hirsuta.</title>
        <authorList>
            <person name="Moss N.A."/>
            <person name="Leao T."/>
            <person name="Rankin M."/>
            <person name="McCullough T.M."/>
            <person name="Qu P."/>
            <person name="Korobeynikov A."/>
            <person name="Smith J.L."/>
            <person name="Gerwick L."/>
            <person name="Gerwick W.H."/>
        </authorList>
    </citation>
    <scope>NUCLEOTIDE SEQUENCE [LARGE SCALE GENOMIC DNA]</scope>
    <source>
        <strain evidence="2 3">PAB10Feb10-1</strain>
    </source>
</reference>
<sequence>MRLKFAPLAPQKLGKKRVNLLSLSPPILGDLGGLEFCKFFPIQLTLFHHFFLLFIQANFCLFIRLFCSFCQFKNWWF</sequence>
<evidence type="ECO:0000313" key="3">
    <source>
        <dbReference type="Proteomes" id="UP000269154"/>
    </source>
</evidence>
<dbReference type="AlphaFoldDB" id="A0A3N6NIC4"/>
<proteinExistence type="predicted"/>
<evidence type="ECO:0000256" key="1">
    <source>
        <dbReference type="SAM" id="Phobius"/>
    </source>
</evidence>
<organism evidence="2 3">
    <name type="scientific">Okeania hirsuta</name>
    <dbReference type="NCBI Taxonomy" id="1458930"/>
    <lineage>
        <taxon>Bacteria</taxon>
        <taxon>Bacillati</taxon>
        <taxon>Cyanobacteriota</taxon>
        <taxon>Cyanophyceae</taxon>
        <taxon>Oscillatoriophycideae</taxon>
        <taxon>Oscillatoriales</taxon>
        <taxon>Microcoleaceae</taxon>
        <taxon>Okeania</taxon>
    </lineage>
</organism>
<dbReference type="EMBL" id="RCBY01000564">
    <property type="protein sequence ID" value="RQH15529.1"/>
    <property type="molecule type" value="Genomic_DNA"/>
</dbReference>
<keyword evidence="3" id="KW-1185">Reference proteome</keyword>
<dbReference type="Proteomes" id="UP000269154">
    <property type="component" value="Unassembled WGS sequence"/>
</dbReference>